<protein>
    <submittedName>
        <fullName evidence="1">Alpha-xylosidase</fullName>
    </submittedName>
</protein>
<keyword evidence="2" id="KW-1185">Reference proteome</keyword>
<accession>A0ACD0WCW8</accession>
<name>A0ACD0WCW8_CLALS</name>
<reference evidence="2" key="1">
    <citation type="journal article" date="2019" name="MBio">
        <title>Comparative genomics for the elucidation of multidrug resistance (MDR) in Candida lusitaniae.</title>
        <authorList>
            <person name="Kannan A."/>
            <person name="Asner S.A."/>
            <person name="Trachsel E."/>
            <person name="Kelly S."/>
            <person name="Parker J."/>
            <person name="Sanglard D."/>
        </authorList>
    </citation>
    <scope>NUCLEOTIDE SEQUENCE [LARGE SCALE GENOMIC DNA]</scope>
    <source>
        <strain evidence="2">P1</strain>
    </source>
</reference>
<proteinExistence type="predicted"/>
<dbReference type="Proteomes" id="UP000326582">
    <property type="component" value="Chromosome 1"/>
</dbReference>
<evidence type="ECO:0000313" key="2">
    <source>
        <dbReference type="Proteomes" id="UP000326582"/>
    </source>
</evidence>
<evidence type="ECO:0000313" key="1">
    <source>
        <dbReference type="EMBL" id="QFZ25105.1"/>
    </source>
</evidence>
<organism evidence="1 2">
    <name type="scientific">Clavispora lusitaniae</name>
    <name type="common">Candida lusitaniae</name>
    <dbReference type="NCBI Taxonomy" id="36911"/>
    <lineage>
        <taxon>Eukaryota</taxon>
        <taxon>Fungi</taxon>
        <taxon>Dikarya</taxon>
        <taxon>Ascomycota</taxon>
        <taxon>Saccharomycotina</taxon>
        <taxon>Pichiomycetes</taxon>
        <taxon>Metschnikowiaceae</taxon>
        <taxon>Clavispora</taxon>
    </lineage>
</organism>
<sequence>MSCGNLGPNHEIEKSIHIYVPRNLKDRPFSPTMQHSSIDRHVESDTRFTRGMWEYKNGITIRWANDVVKMEQRDNGVHQVAATLPVRNRGDTLNNPSITSRLFSPRQGVIGFEACHHKSRFARSREPRFDLHPDAEFAPKVTSTKEHFTVESGSTTAESDAAKFGVRFNHAGKRLTELGFRSVGWVDDARFGKKYMTAQLQVGVGEKLYGFGERFGPFVKNGQRIETWNEDGGTSSEWAYKSIPMYVSNRGYAVLVDSASNVVFEVQSERTTRVNIAVEGEGIRLYVVGGDDLKQVLDRYTSLTGKPALPPPWTFGLWLTTSFTTDYDLKTVSSFLQGMKDRQIPLHTFHFDCFWMKGFQWCDFEFDQDNFPDAKAMLAEIKQKFGVKICVWINPYIAQESSLFDDADKNGYLIKNLDGSSYQTDLWQAGMGIVDFTNPQAVYWYKRCLASLIDLGVDSFKTDFGERIPCNNVMYHDGSDPVAMHNYYTFLYNKAVFSVLEEGVGKNQACLFARSATVGGQSFPVHWGGDCLSTFEAMAETLRGGLSLGLAGFGFWSHDISGFEGTAPDPAVYKRWCAFGLLSSHSRLHGSSSYRVPWNFDDESSDVLRLFTRLKLRLMPYLYHHAILAHKHGVPILRPMFLEFPQNIAAESADTQYMLGDALLVAPVFNAEGDVSFFLPAGKWYGLLDGKVRESSGSGTWVQEQHGFSSLPLLVKAGSAIVTGPDDAEEPDYDYFKDFIVSIFEIADGAAVVVPIPDSKKLGAYAGEVKVSRSGDTIEVSGGDAQFQVRVLGVEKISVEHGVDELGNALVSAKGKVTFRV</sequence>
<gene>
    <name evidence="1" type="ORF">EJF14_10190</name>
</gene>
<dbReference type="EMBL" id="CP038484">
    <property type="protein sequence ID" value="QFZ25105.1"/>
    <property type="molecule type" value="Genomic_DNA"/>
</dbReference>